<evidence type="ECO:0000259" key="2">
    <source>
        <dbReference type="Pfam" id="PF01471"/>
    </source>
</evidence>
<evidence type="ECO:0000313" key="3">
    <source>
        <dbReference type="EMBL" id="PRR84732.1"/>
    </source>
</evidence>
<dbReference type="EMBL" id="PVXP01000034">
    <property type="protein sequence ID" value="PRR84732.1"/>
    <property type="molecule type" value="Genomic_DNA"/>
</dbReference>
<dbReference type="InterPro" id="IPR036365">
    <property type="entry name" value="PGBD-like_sf"/>
</dbReference>
<proteinExistence type="inferred from homology"/>
<dbReference type="SUPFAM" id="SSF47090">
    <property type="entry name" value="PGBD-like"/>
    <property type="match status" value="1"/>
</dbReference>
<comment type="similarity">
    <text evidence="1">Belongs to the glycosyl hydrolase 25 family.</text>
</comment>
<dbReference type="InterPro" id="IPR002053">
    <property type="entry name" value="Glyco_hydro_25"/>
</dbReference>
<dbReference type="Pfam" id="PF01471">
    <property type="entry name" value="PG_binding_1"/>
    <property type="match status" value="1"/>
</dbReference>
<reference evidence="3 4" key="1">
    <citation type="submission" date="2018-03" db="EMBL/GenBank/DDBJ databases">
        <title>Genome sequence of Clostridium luticellarii DSM 29923.</title>
        <authorList>
            <person name="Poehlein A."/>
            <person name="Daniel R."/>
        </authorList>
    </citation>
    <scope>NUCLEOTIDE SEQUENCE [LARGE SCALE GENOMIC DNA]</scope>
    <source>
        <strain evidence="3 4">DSM 29923</strain>
    </source>
</reference>
<dbReference type="Proteomes" id="UP000237798">
    <property type="component" value="Unassembled WGS sequence"/>
</dbReference>
<dbReference type="RefSeq" id="WP_106009895.1">
    <property type="nucleotide sequence ID" value="NZ_PVXP01000034.1"/>
</dbReference>
<feature type="domain" description="Peptidoglycan binding-like" evidence="2">
    <location>
        <begin position="252"/>
        <end position="304"/>
    </location>
</feature>
<dbReference type="GO" id="GO:0016052">
    <property type="term" value="P:carbohydrate catabolic process"/>
    <property type="evidence" value="ECO:0007669"/>
    <property type="project" value="TreeGrafter"/>
</dbReference>
<gene>
    <name evidence="3" type="primary">lyc_4</name>
    <name evidence="3" type="ORF">CLLU_22710</name>
</gene>
<keyword evidence="4" id="KW-1185">Reference proteome</keyword>
<keyword evidence="3" id="KW-0378">Hydrolase</keyword>
<dbReference type="GO" id="GO:0003796">
    <property type="term" value="F:lysozyme activity"/>
    <property type="evidence" value="ECO:0007669"/>
    <property type="project" value="UniProtKB-EC"/>
</dbReference>
<dbReference type="InterPro" id="IPR002477">
    <property type="entry name" value="Peptidoglycan-bd-like"/>
</dbReference>
<dbReference type="PANTHER" id="PTHR34135">
    <property type="entry name" value="LYSOZYME"/>
    <property type="match status" value="1"/>
</dbReference>
<evidence type="ECO:0000313" key="4">
    <source>
        <dbReference type="Proteomes" id="UP000237798"/>
    </source>
</evidence>
<protein>
    <submittedName>
        <fullName evidence="3">Autolytic lysozyme</fullName>
        <ecNumber evidence="3">3.2.1.17</ecNumber>
    </submittedName>
</protein>
<dbReference type="Pfam" id="PF01183">
    <property type="entry name" value="Glyco_hydro_25"/>
    <property type="match status" value="1"/>
</dbReference>
<name>A0A2T0BLS0_9CLOT</name>
<dbReference type="PROSITE" id="PS51904">
    <property type="entry name" value="GLYCOSYL_HYDROL_F25_2"/>
    <property type="match status" value="1"/>
</dbReference>
<dbReference type="GO" id="GO:0016998">
    <property type="term" value="P:cell wall macromolecule catabolic process"/>
    <property type="evidence" value="ECO:0007669"/>
    <property type="project" value="InterPro"/>
</dbReference>
<organism evidence="3 4">
    <name type="scientific">Clostridium luticellarii</name>
    <dbReference type="NCBI Taxonomy" id="1691940"/>
    <lineage>
        <taxon>Bacteria</taxon>
        <taxon>Bacillati</taxon>
        <taxon>Bacillota</taxon>
        <taxon>Clostridia</taxon>
        <taxon>Eubacteriales</taxon>
        <taxon>Clostridiaceae</taxon>
        <taxon>Clostridium</taxon>
    </lineage>
</organism>
<dbReference type="OrthoDB" id="9800780at2"/>
<dbReference type="Gene3D" id="1.10.101.10">
    <property type="entry name" value="PGBD-like superfamily/PGBD"/>
    <property type="match status" value="1"/>
</dbReference>
<dbReference type="InterPro" id="IPR036366">
    <property type="entry name" value="PGBDSf"/>
</dbReference>
<dbReference type="InterPro" id="IPR017853">
    <property type="entry name" value="GH"/>
</dbReference>
<dbReference type="Gene3D" id="3.20.20.80">
    <property type="entry name" value="Glycosidases"/>
    <property type="match status" value="1"/>
</dbReference>
<dbReference type="CDD" id="cd00599">
    <property type="entry name" value="GH25_muramidase"/>
    <property type="match status" value="1"/>
</dbReference>
<dbReference type="PANTHER" id="PTHR34135:SF2">
    <property type="entry name" value="LYSOZYME"/>
    <property type="match status" value="1"/>
</dbReference>
<dbReference type="SUPFAM" id="SSF51445">
    <property type="entry name" value="(Trans)glycosidases"/>
    <property type="match status" value="1"/>
</dbReference>
<dbReference type="GO" id="GO:0009253">
    <property type="term" value="P:peptidoglycan catabolic process"/>
    <property type="evidence" value="ECO:0007669"/>
    <property type="project" value="InterPro"/>
</dbReference>
<comment type="caution">
    <text evidence="3">The sequence shown here is derived from an EMBL/GenBank/DDBJ whole genome shotgun (WGS) entry which is preliminary data.</text>
</comment>
<sequence length="310" mass="34415">MHRGVDISNLNGNVDMSLIKNAGSEFVICRATEGTSGSGSQDEKYHQNMSNAKVAGLKTGAYHFSHFADIAKEESELQNFLNFIQDTTPDMIVLDAENSCQGDITGLCLDFLDNIAQIAQPLIYCNPSWLRTHLNASIMKYPLWIANYGVSSPDIGFYDGYGIWQYSDKGQISGVSGYVDLNYMTDTLWNLISGGYTPPADKLKEQIRALQYDLNSEYNAGLVVGGVAGPATMAALKGIQNIIVKGHKSYVVLWIQQKLESYGYLQPGSYKEKVYDEPTFQAVTNLQKNWGRPTDGVLRIETWSIFLNNE</sequence>
<accession>A0A2T0BLS0</accession>
<dbReference type="EC" id="3.2.1.17" evidence="3"/>
<keyword evidence="3" id="KW-0326">Glycosidase</keyword>
<evidence type="ECO:0000256" key="1">
    <source>
        <dbReference type="ARBA" id="ARBA00010646"/>
    </source>
</evidence>
<dbReference type="AlphaFoldDB" id="A0A2T0BLS0"/>